<dbReference type="Pfam" id="PF06541">
    <property type="entry name" value="ABC_trans_CmpB"/>
    <property type="match status" value="1"/>
</dbReference>
<evidence type="ECO:0000256" key="5">
    <source>
        <dbReference type="SAM" id="Phobius"/>
    </source>
</evidence>
<dbReference type="AlphaFoldDB" id="A0A934KMQ0"/>
<gene>
    <name evidence="6" type="ORF">JF887_05225</name>
</gene>
<dbReference type="Proteomes" id="UP000614410">
    <property type="component" value="Unassembled WGS sequence"/>
</dbReference>
<evidence type="ECO:0000313" key="7">
    <source>
        <dbReference type="Proteomes" id="UP000614410"/>
    </source>
</evidence>
<feature type="transmembrane region" description="Helical" evidence="5">
    <location>
        <begin position="49"/>
        <end position="65"/>
    </location>
</feature>
<comment type="caution">
    <text evidence="6">The sequence shown here is derived from an EMBL/GenBank/DDBJ whole genome shotgun (WGS) entry which is preliminary data.</text>
</comment>
<keyword evidence="2 5" id="KW-0812">Transmembrane</keyword>
<evidence type="ECO:0000256" key="4">
    <source>
        <dbReference type="ARBA" id="ARBA00023136"/>
    </source>
</evidence>
<comment type="subcellular location">
    <subcellularLocation>
        <location evidence="1">Membrane</location>
        <topology evidence="1">Multi-pass membrane protein</topology>
    </subcellularLocation>
</comment>
<keyword evidence="3 5" id="KW-1133">Transmembrane helix</keyword>
<protein>
    <submittedName>
        <fullName evidence="6">Uncharacterized protein</fullName>
    </submittedName>
</protein>
<sequence>MRTPTQPRRLSRAERAVAYGLLGWATEIVFTAIEGAVHRQTRDARLQGVSYLWMGPIYGLCAILFEPARDLLRGRPAAQRAAAYATGIIGVEYVTGRLFERATGVIPWDYTGRSPLVIHGATRLDYAPLWAAAGLALERVDDALRSARVSWED</sequence>
<dbReference type="InterPro" id="IPR010540">
    <property type="entry name" value="CmpB_TMEM229"/>
</dbReference>
<proteinExistence type="predicted"/>
<name>A0A934KMQ0_9BACT</name>
<evidence type="ECO:0000256" key="3">
    <source>
        <dbReference type="ARBA" id="ARBA00022989"/>
    </source>
</evidence>
<dbReference type="EMBL" id="JAEKNN010000025">
    <property type="protein sequence ID" value="MBJ7608815.1"/>
    <property type="molecule type" value="Genomic_DNA"/>
</dbReference>
<dbReference type="GO" id="GO:0016020">
    <property type="term" value="C:membrane"/>
    <property type="evidence" value="ECO:0007669"/>
    <property type="project" value="UniProtKB-SubCell"/>
</dbReference>
<reference evidence="6 7" key="1">
    <citation type="submission" date="2020-10" db="EMBL/GenBank/DDBJ databases">
        <title>Ca. Dormibacterota MAGs.</title>
        <authorList>
            <person name="Montgomery K."/>
        </authorList>
    </citation>
    <scope>NUCLEOTIDE SEQUENCE [LARGE SCALE GENOMIC DNA]</scope>
    <source>
        <strain evidence="6">Mitchell_Peninsula_5</strain>
    </source>
</reference>
<evidence type="ECO:0000256" key="1">
    <source>
        <dbReference type="ARBA" id="ARBA00004141"/>
    </source>
</evidence>
<evidence type="ECO:0000313" key="6">
    <source>
        <dbReference type="EMBL" id="MBJ7608815.1"/>
    </source>
</evidence>
<keyword evidence="4 5" id="KW-0472">Membrane</keyword>
<evidence type="ECO:0000256" key="2">
    <source>
        <dbReference type="ARBA" id="ARBA00022692"/>
    </source>
</evidence>
<organism evidence="6 7">
    <name type="scientific">Candidatus Amunia macphersoniae</name>
    <dbReference type="NCBI Taxonomy" id="3127014"/>
    <lineage>
        <taxon>Bacteria</taxon>
        <taxon>Bacillati</taxon>
        <taxon>Candidatus Dormiibacterota</taxon>
        <taxon>Candidatus Dormibacteria</taxon>
        <taxon>Candidatus Aeolococcales</taxon>
        <taxon>Candidatus Aeolococcaceae</taxon>
        <taxon>Candidatus Amunia</taxon>
    </lineage>
</organism>
<dbReference type="PANTHER" id="PTHR31746">
    <property type="entry name" value="TRANSMEMBRANE PROTEIN 229 FAMILY MEMBER"/>
    <property type="match status" value="1"/>
</dbReference>
<accession>A0A934KMQ0</accession>